<organism evidence="2 3">
    <name type="scientific">Cellulomonas dongxiuzhuiae</name>
    <dbReference type="NCBI Taxonomy" id="2819979"/>
    <lineage>
        <taxon>Bacteria</taxon>
        <taxon>Bacillati</taxon>
        <taxon>Actinomycetota</taxon>
        <taxon>Actinomycetes</taxon>
        <taxon>Micrococcales</taxon>
        <taxon>Cellulomonadaceae</taxon>
        <taxon>Cellulomonas</taxon>
    </lineage>
</organism>
<keyword evidence="3" id="KW-1185">Reference proteome</keyword>
<dbReference type="Proteomes" id="UP000679335">
    <property type="component" value="Chromosome"/>
</dbReference>
<dbReference type="EMBL" id="CP076023">
    <property type="protein sequence ID" value="QWC15972.1"/>
    <property type="molecule type" value="Genomic_DNA"/>
</dbReference>
<keyword evidence="1" id="KW-0472">Membrane</keyword>
<feature type="transmembrane region" description="Helical" evidence="1">
    <location>
        <begin position="67"/>
        <end position="93"/>
    </location>
</feature>
<sequence length="103" mass="11100">MKFDVPVPPERIRISTGLKPYLWALGLTWALPAVLVLVGWVVLSLTTDAPTCQDSTMNCISIEPANGMLMLALVFLMPVCAVAGLLAVTVIAVRKAARRRQAP</sequence>
<keyword evidence="1" id="KW-0812">Transmembrane</keyword>
<evidence type="ECO:0000256" key="1">
    <source>
        <dbReference type="SAM" id="Phobius"/>
    </source>
</evidence>
<evidence type="ECO:0000313" key="3">
    <source>
        <dbReference type="Proteomes" id="UP000679335"/>
    </source>
</evidence>
<accession>A0ABX8GIE0</accession>
<protein>
    <submittedName>
        <fullName evidence="2">Uncharacterized protein</fullName>
    </submittedName>
</protein>
<proteinExistence type="predicted"/>
<feature type="transmembrane region" description="Helical" evidence="1">
    <location>
        <begin position="21"/>
        <end position="47"/>
    </location>
</feature>
<evidence type="ECO:0000313" key="2">
    <source>
        <dbReference type="EMBL" id="QWC15972.1"/>
    </source>
</evidence>
<keyword evidence="1" id="KW-1133">Transmembrane helix</keyword>
<reference evidence="2 3" key="1">
    <citation type="submission" date="2021-05" db="EMBL/GenBank/DDBJ databases">
        <title>Novel species in genus Cellulomonas.</title>
        <authorList>
            <person name="Zhang G."/>
        </authorList>
    </citation>
    <scope>NUCLEOTIDE SEQUENCE [LARGE SCALE GENOMIC DNA]</scope>
    <source>
        <strain evidence="3">zg-ZUI157</strain>
    </source>
</reference>
<dbReference type="Gene3D" id="1.20.1070.10">
    <property type="entry name" value="Rhodopsin 7-helix transmembrane proteins"/>
    <property type="match status" value="1"/>
</dbReference>
<dbReference type="RefSeq" id="WP_208196546.1">
    <property type="nucleotide sequence ID" value="NZ_CP076023.1"/>
</dbReference>
<gene>
    <name evidence="2" type="ORF">KKR89_17290</name>
</gene>
<name>A0ABX8GIE0_9CELL</name>